<dbReference type="RefSeq" id="WP_165879134.1">
    <property type="nucleotide sequence ID" value="NZ_ABFCQP020000004.1"/>
</dbReference>
<protein>
    <submittedName>
        <fullName evidence="1">Uncharacterized protein</fullName>
    </submittedName>
</protein>
<organism evidence="1 2">
    <name type="scientific">Providencia rettgeri</name>
    <dbReference type="NCBI Taxonomy" id="587"/>
    <lineage>
        <taxon>Bacteria</taxon>
        <taxon>Pseudomonadati</taxon>
        <taxon>Pseudomonadota</taxon>
        <taxon>Gammaproteobacteria</taxon>
        <taxon>Enterobacterales</taxon>
        <taxon>Morganellaceae</taxon>
        <taxon>Providencia</taxon>
    </lineage>
</organism>
<dbReference type="AlphaFoldDB" id="A0AAE2ZA63"/>
<name>A0AAE2ZA63_PRORE</name>
<gene>
    <name evidence="1" type="ORF">KYI77_04810</name>
</gene>
<evidence type="ECO:0000313" key="1">
    <source>
        <dbReference type="EMBL" id="MBW3115777.1"/>
    </source>
</evidence>
<dbReference type="Proteomes" id="UP001155882">
    <property type="component" value="Unassembled WGS sequence"/>
</dbReference>
<dbReference type="EMBL" id="JAHWLI010000010">
    <property type="protein sequence ID" value="MBW3115777.1"/>
    <property type="molecule type" value="Genomic_DNA"/>
</dbReference>
<comment type="caution">
    <text evidence="1">The sequence shown here is derived from an EMBL/GenBank/DDBJ whole genome shotgun (WGS) entry which is preliminary data.</text>
</comment>
<proteinExistence type="predicted"/>
<evidence type="ECO:0000313" key="2">
    <source>
        <dbReference type="Proteomes" id="UP001155882"/>
    </source>
</evidence>
<sequence>MKNLFNKNSKNIAISPAGEKQLLRAAQMTTFLSDLLTASAISGSRHISSEGMAAVMECLAEQVEQVITESSLMNKDIK</sequence>
<accession>A0AAE2ZA63</accession>
<reference evidence="1" key="1">
    <citation type="submission" date="2021-07" db="EMBL/GenBank/DDBJ databases">
        <authorList>
            <person name="Stanton E."/>
        </authorList>
    </citation>
    <scope>NUCLEOTIDE SEQUENCE</scope>
    <source>
        <strain evidence="1">2021EL-01139</strain>
    </source>
</reference>